<name>A0A552WXB7_9MICO</name>
<dbReference type="EMBL" id="VJXR01000002">
    <property type="protein sequence ID" value="TRW47414.1"/>
    <property type="molecule type" value="Genomic_DNA"/>
</dbReference>
<organism evidence="2 3">
    <name type="scientific">Georgenia yuyongxinii</name>
    <dbReference type="NCBI Taxonomy" id="2589797"/>
    <lineage>
        <taxon>Bacteria</taxon>
        <taxon>Bacillati</taxon>
        <taxon>Actinomycetota</taxon>
        <taxon>Actinomycetes</taxon>
        <taxon>Micrococcales</taxon>
        <taxon>Bogoriellaceae</taxon>
        <taxon>Georgenia</taxon>
    </lineage>
</organism>
<gene>
    <name evidence="2" type="ORF">FJ693_01025</name>
</gene>
<accession>A0A552WXB7</accession>
<dbReference type="RefSeq" id="WP_143416689.1">
    <property type="nucleotide sequence ID" value="NZ_VJXR01000002.1"/>
</dbReference>
<protein>
    <submittedName>
        <fullName evidence="2">Uncharacterized protein</fullName>
    </submittedName>
</protein>
<reference evidence="2 3" key="1">
    <citation type="submission" date="2019-07" db="EMBL/GenBank/DDBJ databases">
        <title>Georgenia wutianyii sp. nov. and Georgenia *** sp. nov. isolated from plateau pika (Ochotona curzoniae) in the Qinghai-Tibet plateau of China.</title>
        <authorList>
            <person name="Tian Z."/>
        </authorList>
    </citation>
    <scope>NUCLEOTIDE SEQUENCE [LARGE SCALE GENOMIC DNA]</scope>
    <source>
        <strain evidence="2 3">Z446</strain>
    </source>
</reference>
<sequence>MPVEQVPLSEQAHSLGPAQYGTPVRQAGEPLPVSAWIHTRKGHQLVDGVALAWTTKAARIRYIDGHGREGFAWVWAHAVTRSTPSAGE</sequence>
<evidence type="ECO:0000313" key="2">
    <source>
        <dbReference type="EMBL" id="TRW47414.1"/>
    </source>
</evidence>
<evidence type="ECO:0000313" key="3">
    <source>
        <dbReference type="Proteomes" id="UP000318693"/>
    </source>
</evidence>
<feature type="region of interest" description="Disordered" evidence="1">
    <location>
        <begin position="1"/>
        <end position="20"/>
    </location>
</feature>
<dbReference type="AlphaFoldDB" id="A0A552WXB7"/>
<evidence type="ECO:0000256" key="1">
    <source>
        <dbReference type="SAM" id="MobiDB-lite"/>
    </source>
</evidence>
<proteinExistence type="predicted"/>
<comment type="caution">
    <text evidence="2">The sequence shown here is derived from an EMBL/GenBank/DDBJ whole genome shotgun (WGS) entry which is preliminary data.</text>
</comment>
<dbReference type="Proteomes" id="UP000318693">
    <property type="component" value="Unassembled WGS sequence"/>
</dbReference>
<keyword evidence="3" id="KW-1185">Reference proteome</keyword>